<dbReference type="Proteomes" id="UP000289166">
    <property type="component" value="Unassembled WGS sequence"/>
</dbReference>
<evidence type="ECO:0000259" key="1">
    <source>
        <dbReference type="Pfam" id="PF00596"/>
    </source>
</evidence>
<reference evidence="3" key="1">
    <citation type="submission" date="2018-11" db="EMBL/GenBank/DDBJ databases">
        <title>Genome sequencing of a novel mesophilic and cellulolytic organism within the genus Hungateiclostridium.</title>
        <authorList>
            <person name="Rettenmaier R."/>
            <person name="Liebl W."/>
            <person name="Zverlov V."/>
        </authorList>
    </citation>
    <scope>NUCLEOTIDE SEQUENCE [LARGE SCALE GENOMIC DNA]</scope>
    <source>
        <strain evidence="3">N2K1</strain>
    </source>
</reference>
<sequence length="67" mass="7904">MKASRCVFANLQQKTELLKIIDSNFERISYGYLLKGHGLFSFASSLEKAQIYTEAFEFLFMYEYMKN</sequence>
<feature type="domain" description="Class II aldolase/adducin N-terminal" evidence="1">
    <location>
        <begin position="9"/>
        <end position="61"/>
    </location>
</feature>
<dbReference type="OrthoDB" id="9805559at2"/>
<evidence type="ECO:0000313" key="2">
    <source>
        <dbReference type="EMBL" id="RXE59431.1"/>
    </source>
</evidence>
<dbReference type="EMBL" id="RLII01000006">
    <property type="protein sequence ID" value="RXE59431.1"/>
    <property type="molecule type" value="Genomic_DNA"/>
</dbReference>
<keyword evidence="3" id="KW-1185">Reference proteome</keyword>
<accession>A0A4Q0I584</accession>
<dbReference type="InterPro" id="IPR036409">
    <property type="entry name" value="Aldolase_II/adducin_N_sf"/>
</dbReference>
<protein>
    <recommendedName>
        <fullName evidence="1">Class II aldolase/adducin N-terminal domain-containing protein</fullName>
    </recommendedName>
</protein>
<dbReference type="Pfam" id="PF00596">
    <property type="entry name" value="Aldolase_II"/>
    <property type="match status" value="1"/>
</dbReference>
<evidence type="ECO:0000313" key="3">
    <source>
        <dbReference type="Proteomes" id="UP000289166"/>
    </source>
</evidence>
<comment type="caution">
    <text evidence="2">The sequence shown here is derived from an EMBL/GenBank/DDBJ whole genome shotgun (WGS) entry which is preliminary data.</text>
</comment>
<organism evidence="2 3">
    <name type="scientific">Acetivibrio mesophilus</name>
    <dbReference type="NCBI Taxonomy" id="2487273"/>
    <lineage>
        <taxon>Bacteria</taxon>
        <taxon>Bacillati</taxon>
        <taxon>Bacillota</taxon>
        <taxon>Clostridia</taxon>
        <taxon>Eubacteriales</taxon>
        <taxon>Oscillospiraceae</taxon>
        <taxon>Acetivibrio</taxon>
    </lineage>
</organism>
<dbReference type="AlphaFoldDB" id="A0A4Q0I584"/>
<proteinExistence type="predicted"/>
<dbReference type="SUPFAM" id="SSF53639">
    <property type="entry name" value="AraD/HMP-PK domain-like"/>
    <property type="match status" value="1"/>
</dbReference>
<gene>
    <name evidence="2" type="ORF">EFD62_07180</name>
</gene>
<name>A0A4Q0I584_9FIRM</name>
<dbReference type="InterPro" id="IPR001303">
    <property type="entry name" value="Aldolase_II/adducin_N"/>
</dbReference>